<evidence type="ECO:0000313" key="6">
    <source>
        <dbReference type="Proteomes" id="UP000267035"/>
    </source>
</evidence>
<feature type="domain" description="Barstar (barnase inhibitor)" evidence="2">
    <location>
        <begin position="56"/>
        <end position="152"/>
    </location>
</feature>
<dbReference type="InterPro" id="IPR035905">
    <property type="entry name" value="Barstar-like_sf"/>
</dbReference>
<accession>A0A3M6Q1S7</accession>
<name>A0A3M6PWP8_9BURK</name>
<gene>
    <name evidence="5" type="ORF">EBQ24_10315</name>
    <name evidence="3" type="ORF">EBQ25_11820</name>
    <name evidence="4" type="ORF">EBQ26_08775</name>
</gene>
<dbReference type="Proteomes" id="UP000267521">
    <property type="component" value="Unassembled WGS sequence"/>
</dbReference>
<evidence type="ECO:0000313" key="3">
    <source>
        <dbReference type="EMBL" id="RMW95502.1"/>
    </source>
</evidence>
<sequence>MSAFENHARQDDAPLPAEVAQWAAQLEKAVPANLVQSIRAYRPAHLQAIAQHWGQHFLHAALDEATTKPRILEEISRQFLLASPFGRSLQALLQSLTTHLHQSGPQPGFIVVLEHIPISVKFDKEMREKLLDVFRDTADFWADRQTPFRCFYSFF</sequence>
<accession>A0A3M6QVK9</accession>
<evidence type="ECO:0000259" key="2">
    <source>
        <dbReference type="Pfam" id="PF01337"/>
    </source>
</evidence>
<dbReference type="Proteomes" id="UP000267035">
    <property type="component" value="Unassembled WGS sequence"/>
</dbReference>
<dbReference type="Proteomes" id="UP000281171">
    <property type="component" value="Unassembled WGS sequence"/>
</dbReference>
<dbReference type="Gene3D" id="3.30.370.10">
    <property type="entry name" value="Barstar-like"/>
    <property type="match status" value="1"/>
</dbReference>
<evidence type="ECO:0000313" key="5">
    <source>
        <dbReference type="EMBL" id="RMX07055.1"/>
    </source>
</evidence>
<dbReference type="EMBL" id="RDQM01000010">
    <property type="protein sequence ID" value="RMW96906.1"/>
    <property type="molecule type" value="Genomic_DNA"/>
</dbReference>
<dbReference type="Pfam" id="PF01337">
    <property type="entry name" value="Barstar"/>
    <property type="match status" value="1"/>
</dbReference>
<keyword evidence="6" id="KW-1185">Reference proteome</keyword>
<organism evidence="3 6">
    <name type="scientific">Allofranklinella schreckenbergeri</name>
    <dbReference type="NCBI Taxonomy" id="1076744"/>
    <lineage>
        <taxon>Bacteria</taxon>
        <taxon>Pseudomonadati</taxon>
        <taxon>Pseudomonadota</taxon>
        <taxon>Betaproteobacteria</taxon>
        <taxon>Burkholderiales</taxon>
        <taxon>Comamonadaceae</taxon>
        <taxon>Allofranklinella</taxon>
    </lineage>
</organism>
<evidence type="ECO:0000313" key="7">
    <source>
        <dbReference type="Proteomes" id="UP000267521"/>
    </source>
</evidence>
<dbReference type="AlphaFoldDB" id="A0A3M6PWP8"/>
<dbReference type="EMBL" id="RDQK01000026">
    <property type="protein sequence ID" value="RMX07055.1"/>
    <property type="molecule type" value="Genomic_DNA"/>
</dbReference>
<evidence type="ECO:0000256" key="1">
    <source>
        <dbReference type="ARBA" id="ARBA00006845"/>
    </source>
</evidence>
<evidence type="ECO:0000313" key="8">
    <source>
        <dbReference type="Proteomes" id="UP000281171"/>
    </source>
</evidence>
<dbReference type="SUPFAM" id="SSF52038">
    <property type="entry name" value="Barstar-related"/>
    <property type="match status" value="1"/>
</dbReference>
<dbReference type="InterPro" id="IPR000468">
    <property type="entry name" value="Barstar"/>
</dbReference>
<evidence type="ECO:0000313" key="4">
    <source>
        <dbReference type="EMBL" id="RMW96906.1"/>
    </source>
</evidence>
<proteinExistence type="inferred from homology"/>
<protein>
    <submittedName>
        <fullName evidence="3">Barnase inhibitor</fullName>
    </submittedName>
</protein>
<reference evidence="6 7" key="1">
    <citation type="submission" date="2018-10" db="EMBL/GenBank/DDBJ databases">
        <title>Comamonadaceae CDC group NO-1 genome sequencing and assembly.</title>
        <authorList>
            <person name="Bernier A.-M."/>
            <person name="Bernard K."/>
        </authorList>
    </citation>
    <scope>NUCLEOTIDE SEQUENCE [LARGE SCALE GENOMIC DNA]</scope>
    <source>
        <strain evidence="3 6">NML161473</strain>
        <strain evidence="5 8">NML180581</strain>
        <strain evidence="4 7">NML970147</strain>
    </source>
</reference>
<comment type="caution">
    <text evidence="3">The sequence shown here is derived from an EMBL/GenBank/DDBJ whole genome shotgun (WGS) entry which is preliminary data.</text>
</comment>
<comment type="similarity">
    <text evidence="1">Belongs to the barstar family.</text>
</comment>
<dbReference type="EMBL" id="RDQL01000025">
    <property type="protein sequence ID" value="RMW95502.1"/>
    <property type="molecule type" value="Genomic_DNA"/>
</dbReference>
<accession>A0A3M6PWP8</accession>
<dbReference type="RefSeq" id="WP_122238646.1">
    <property type="nucleotide sequence ID" value="NZ_RDQK01000026.1"/>
</dbReference>